<dbReference type="GeneID" id="300577106"/>
<feature type="domain" description="C3HC-type" evidence="7">
    <location>
        <begin position="101"/>
        <end position="240"/>
    </location>
</feature>
<feature type="compositionally biased region" description="Low complexity" evidence="6">
    <location>
        <begin position="395"/>
        <end position="408"/>
    </location>
</feature>
<dbReference type="PANTHER" id="PTHR15835">
    <property type="entry name" value="NUCLEAR-INTERACTING PARTNER OF ALK"/>
    <property type="match status" value="1"/>
</dbReference>
<feature type="domain" description="NuBaID C-terminal" evidence="8">
    <location>
        <begin position="276"/>
        <end position="382"/>
    </location>
</feature>
<evidence type="ECO:0000256" key="4">
    <source>
        <dbReference type="ARBA" id="ARBA00022833"/>
    </source>
</evidence>
<dbReference type="Proteomes" id="UP001642720">
    <property type="component" value="Unassembled WGS sequence"/>
</dbReference>
<evidence type="ECO:0000313" key="9">
    <source>
        <dbReference type="EMBL" id="TFB03062.1"/>
    </source>
</evidence>
<keyword evidence="10" id="KW-1185">Reference proteome</keyword>
<dbReference type="RefSeq" id="XP_073559263.1">
    <property type="nucleotide sequence ID" value="XM_073702656.1"/>
</dbReference>
<evidence type="ECO:0000259" key="7">
    <source>
        <dbReference type="Pfam" id="PF07967"/>
    </source>
</evidence>
<evidence type="ECO:0000256" key="1">
    <source>
        <dbReference type="ARBA" id="ARBA00004123"/>
    </source>
</evidence>
<comment type="caution">
    <text evidence="9">The sequence shown here is derived from an EMBL/GenBank/DDBJ whole genome shotgun (WGS) entry which is preliminary data.</text>
</comment>
<comment type="subcellular location">
    <subcellularLocation>
        <location evidence="1">Nucleus</location>
    </subcellularLocation>
</comment>
<keyword evidence="3" id="KW-0863">Zinc-finger</keyword>
<organism evidence="9 10">
    <name type="scientific">Trichoderma ghanense</name>
    <dbReference type="NCBI Taxonomy" id="65468"/>
    <lineage>
        <taxon>Eukaryota</taxon>
        <taxon>Fungi</taxon>
        <taxon>Dikarya</taxon>
        <taxon>Ascomycota</taxon>
        <taxon>Pezizomycotina</taxon>
        <taxon>Sordariomycetes</taxon>
        <taxon>Hypocreomycetidae</taxon>
        <taxon>Hypocreales</taxon>
        <taxon>Hypocreaceae</taxon>
        <taxon>Trichoderma</taxon>
    </lineage>
</organism>
<feature type="region of interest" description="Disordered" evidence="6">
    <location>
        <begin position="1"/>
        <end position="40"/>
    </location>
</feature>
<name>A0ABY2H6C2_9HYPO</name>
<feature type="region of interest" description="Disordered" evidence="6">
    <location>
        <begin position="395"/>
        <end position="488"/>
    </location>
</feature>
<keyword evidence="5" id="KW-0539">Nucleus</keyword>
<dbReference type="InterPro" id="IPR012935">
    <property type="entry name" value="NuBaID_N"/>
</dbReference>
<feature type="compositionally biased region" description="Basic and acidic residues" evidence="6">
    <location>
        <begin position="91"/>
        <end position="103"/>
    </location>
</feature>
<dbReference type="PANTHER" id="PTHR15835:SF6">
    <property type="entry name" value="ZINC FINGER C3HC-TYPE PROTEIN 1"/>
    <property type="match status" value="1"/>
</dbReference>
<proteinExistence type="predicted"/>
<evidence type="ECO:0000313" key="10">
    <source>
        <dbReference type="Proteomes" id="UP001642720"/>
    </source>
</evidence>
<evidence type="ECO:0000259" key="8">
    <source>
        <dbReference type="Pfam" id="PF08600"/>
    </source>
</evidence>
<feature type="compositionally biased region" description="Polar residues" evidence="6">
    <location>
        <begin position="467"/>
        <end position="482"/>
    </location>
</feature>
<evidence type="ECO:0000256" key="2">
    <source>
        <dbReference type="ARBA" id="ARBA00022723"/>
    </source>
</evidence>
<dbReference type="EMBL" id="PPTA01000006">
    <property type="protein sequence ID" value="TFB03062.1"/>
    <property type="molecule type" value="Genomic_DNA"/>
</dbReference>
<evidence type="ECO:0000256" key="3">
    <source>
        <dbReference type="ARBA" id="ARBA00022771"/>
    </source>
</evidence>
<keyword evidence="2" id="KW-0479">Metal-binding</keyword>
<dbReference type="Pfam" id="PF07967">
    <property type="entry name" value="zf-C3HC"/>
    <property type="match status" value="1"/>
</dbReference>
<evidence type="ECO:0000256" key="6">
    <source>
        <dbReference type="SAM" id="MobiDB-lite"/>
    </source>
</evidence>
<feature type="region of interest" description="Disordered" evidence="6">
    <location>
        <begin position="81"/>
        <end position="103"/>
    </location>
</feature>
<evidence type="ECO:0000256" key="5">
    <source>
        <dbReference type="ARBA" id="ARBA00023242"/>
    </source>
</evidence>
<reference evidence="9 10" key="1">
    <citation type="submission" date="2018-01" db="EMBL/GenBank/DDBJ databases">
        <title>Genome characterization of the sugarcane-associated fungus Trichoderma ghanense CCMA-1212 and their application in lignocelulose bioconversion.</title>
        <authorList>
            <person name="Steindorff A.S."/>
            <person name="Mendes T.D."/>
            <person name="Vilela E.S.D."/>
            <person name="Rodrigues D.S."/>
            <person name="Formighieri E.F."/>
            <person name="Melo I.S."/>
            <person name="Favaro L.C.L."/>
        </authorList>
    </citation>
    <scope>NUCLEOTIDE SEQUENCE [LARGE SCALE GENOMIC DNA]</scope>
    <source>
        <strain evidence="9 10">CCMA-1212</strain>
    </source>
</reference>
<dbReference type="Pfam" id="PF08600">
    <property type="entry name" value="NuBaID_C"/>
    <property type="match status" value="1"/>
</dbReference>
<feature type="compositionally biased region" description="Basic and acidic residues" evidence="6">
    <location>
        <begin position="438"/>
        <end position="448"/>
    </location>
</feature>
<gene>
    <name evidence="9" type="ORF">CCMA1212_005395</name>
</gene>
<accession>A0ABY2H6C2</accession>
<keyword evidence="4" id="KW-0862">Zinc</keyword>
<protein>
    <submittedName>
        <fullName evidence="9">Uncharacterized protein</fullName>
    </submittedName>
</protein>
<dbReference type="InterPro" id="IPR013909">
    <property type="entry name" value="NuBaID_C"/>
</dbReference>
<sequence length="488" mass="54421">MNSTKRKFNALLQGLSSPRPSTDDESPAAMFGNRVPSGSKVVDHEAMLQKRRRLGFPDETAPRMDAPVSSGLTSLASSIRRTVSDATTPKVRRDGPARYSPGDRDELLKRLATFQEITDWTPKPDRISEVEWAKRGWICQGKERVRCLLCHKELVVKLKKEAAEAAEGEDGRSSAEVEAALVDKYAELIVSAHQSDCLWKRRGCDDSLLRISFMSAKGAIEALKGRYEELCSRAAFLPYEFNLHLPEGMNLDEVISQLPPEFFTGRNPTSEPVRPALALALFGWQGLNNTRIGAVPNTASCHTCQRRLGLWMFKSKEVDANGNVVVPAPMDYLDPEREHRFFCPWKNPAAQSRGHSITKDDAADMPAWKILLQSIKNEYDLRRVYEGRLKPSSKPAAAAAATANPSTPVKAPARQGPHHTPNASVDSLAINEEDDEATRDAKDKERWARLRKVKSLFDTKKLRKSMTNRPETPHSIRSNKSARSIKGD</sequence>